<dbReference type="InterPro" id="IPR051400">
    <property type="entry name" value="HAD-like_hydrolase"/>
</dbReference>
<dbReference type="GO" id="GO:0046872">
    <property type="term" value="F:metal ion binding"/>
    <property type="evidence" value="ECO:0007669"/>
    <property type="project" value="UniProtKB-KW"/>
</dbReference>
<dbReference type="GO" id="GO:0044281">
    <property type="term" value="P:small molecule metabolic process"/>
    <property type="evidence" value="ECO:0007669"/>
    <property type="project" value="UniProtKB-ARBA"/>
</dbReference>
<dbReference type="SFLD" id="SFLDG01129">
    <property type="entry name" value="C1.5:_HAD__Beta-PGM__Phosphata"/>
    <property type="match status" value="1"/>
</dbReference>
<evidence type="ECO:0000256" key="3">
    <source>
        <dbReference type="ARBA" id="ARBA00022723"/>
    </source>
</evidence>
<dbReference type="InterPro" id="IPR036412">
    <property type="entry name" value="HAD-like_sf"/>
</dbReference>
<dbReference type="Gene3D" id="1.10.150.520">
    <property type="match status" value="1"/>
</dbReference>
<protein>
    <submittedName>
        <fullName evidence="6">Hydrolase</fullName>
    </submittedName>
</protein>
<dbReference type="OrthoDB" id="27736at2157"/>
<evidence type="ECO:0000256" key="4">
    <source>
        <dbReference type="ARBA" id="ARBA00022801"/>
    </source>
</evidence>
<dbReference type="Pfam" id="PF00702">
    <property type="entry name" value="Hydrolase"/>
    <property type="match status" value="1"/>
</dbReference>
<dbReference type="InterPro" id="IPR006439">
    <property type="entry name" value="HAD-SF_hydro_IA"/>
</dbReference>
<keyword evidence="7" id="KW-1185">Reference proteome</keyword>
<reference evidence="7" key="1">
    <citation type="journal article" date="2016" name="Syst. Appl. Microbiol.">
        <title>Thermococcus piezophilus sp. nov., a novel hyperthermophilic and piezophilic archaeon with a broad pressure range for growth, isolated from a deepest hydrothermal vent at the Mid-Cayman Rise.</title>
        <authorList>
            <person name="Dalmasso C."/>
            <person name="Oger P."/>
            <person name="Selva G."/>
            <person name="Courtine D."/>
            <person name="L'Haridon S."/>
            <person name="Garlaschelli A."/>
            <person name="Roussel E."/>
            <person name="Miyazaki J."/>
            <person name="Reveillaud J."/>
            <person name="Jebbar M."/>
            <person name="Takai K."/>
            <person name="Maignien L."/>
            <person name="Alain K."/>
        </authorList>
    </citation>
    <scope>NUCLEOTIDE SEQUENCE [LARGE SCALE GENOMIC DNA]</scope>
    <source>
        <strain evidence="7">CDGS</strain>
    </source>
</reference>
<proteinExistence type="inferred from homology"/>
<comment type="similarity">
    <text evidence="2">Belongs to the HAD-like hydrolase superfamily.</text>
</comment>
<dbReference type="KEGG" id="tpie:A7C91_03500"/>
<sequence length="232" mass="27122">MLVLVDLDDTLCNTWDAGKYTLIRLIPFLLKRGKFKSFFYIITARYRELEQSREFHMMDLDKILEKLLGKVYASITPEEFEEIMSLVDRVFFSNLKLYPDALPFLQGLRDMGAKIVLITDSSSYWQRKKLEYLGIKDYFDAIIISGETGHSKLDPHNFRLARSKFPREEEVYMVGDRDDTDMRGGEDIGAVTILVKRGYFKGRHHKHADYVVNDLIEALRVIKDEHEKRAEA</sequence>
<evidence type="ECO:0000313" key="7">
    <source>
        <dbReference type="Proteomes" id="UP000076969"/>
    </source>
</evidence>
<dbReference type="Gene3D" id="3.40.50.1000">
    <property type="entry name" value="HAD superfamily/HAD-like"/>
    <property type="match status" value="1"/>
</dbReference>
<evidence type="ECO:0000256" key="5">
    <source>
        <dbReference type="ARBA" id="ARBA00022842"/>
    </source>
</evidence>
<dbReference type="NCBIfam" id="TIGR01549">
    <property type="entry name" value="HAD-SF-IA-v1"/>
    <property type="match status" value="1"/>
</dbReference>
<comment type="cofactor">
    <cofactor evidence="1">
        <name>Mg(2+)</name>
        <dbReference type="ChEBI" id="CHEBI:18420"/>
    </cofactor>
</comment>
<organism evidence="6 7">
    <name type="scientific">Thermococcus piezophilus</name>
    <dbReference type="NCBI Taxonomy" id="1712654"/>
    <lineage>
        <taxon>Archaea</taxon>
        <taxon>Methanobacteriati</taxon>
        <taxon>Methanobacteriota</taxon>
        <taxon>Thermococci</taxon>
        <taxon>Thermococcales</taxon>
        <taxon>Thermococcaceae</taxon>
        <taxon>Thermococcus</taxon>
    </lineage>
</organism>
<dbReference type="InterPro" id="IPR023214">
    <property type="entry name" value="HAD_sf"/>
</dbReference>
<dbReference type="Proteomes" id="UP000076969">
    <property type="component" value="Chromosome"/>
</dbReference>
<dbReference type="STRING" id="1712654.A7C91_03500"/>
<dbReference type="RefSeq" id="WP_068664948.1">
    <property type="nucleotide sequence ID" value="NZ_CP015520.1"/>
</dbReference>
<accession>A0A172WFX9</accession>
<dbReference type="PANTHER" id="PTHR46470">
    <property type="entry name" value="N-ACYLNEURAMINATE-9-PHOSPHATASE"/>
    <property type="match status" value="1"/>
</dbReference>
<keyword evidence="4 6" id="KW-0378">Hydrolase</keyword>
<evidence type="ECO:0000256" key="1">
    <source>
        <dbReference type="ARBA" id="ARBA00001946"/>
    </source>
</evidence>
<name>A0A172WFX9_9EURY</name>
<dbReference type="GO" id="GO:0016791">
    <property type="term" value="F:phosphatase activity"/>
    <property type="evidence" value="ECO:0007669"/>
    <property type="project" value="TreeGrafter"/>
</dbReference>
<dbReference type="SUPFAM" id="SSF56784">
    <property type="entry name" value="HAD-like"/>
    <property type="match status" value="1"/>
</dbReference>
<evidence type="ECO:0000256" key="2">
    <source>
        <dbReference type="ARBA" id="ARBA00007958"/>
    </source>
</evidence>
<evidence type="ECO:0000313" key="6">
    <source>
        <dbReference type="EMBL" id="ANF22343.1"/>
    </source>
</evidence>
<dbReference type="PANTHER" id="PTHR46470:SF2">
    <property type="entry name" value="GLYCERALDEHYDE 3-PHOSPHATE PHOSPHATASE"/>
    <property type="match status" value="1"/>
</dbReference>
<dbReference type="GeneID" id="28495228"/>
<gene>
    <name evidence="6" type="ORF">A7C91_03500</name>
</gene>
<keyword evidence="5" id="KW-0460">Magnesium</keyword>
<dbReference type="SFLD" id="SFLDS00003">
    <property type="entry name" value="Haloacid_Dehalogenase"/>
    <property type="match status" value="1"/>
</dbReference>
<keyword evidence="3" id="KW-0479">Metal-binding</keyword>
<dbReference type="EMBL" id="CP015520">
    <property type="protein sequence ID" value="ANF22343.1"/>
    <property type="molecule type" value="Genomic_DNA"/>
</dbReference>
<dbReference type="AlphaFoldDB" id="A0A172WFX9"/>